<comment type="subcellular location">
    <subcellularLocation>
        <location evidence="1">Cell membrane</location>
        <topology evidence="1">Peripheral membrane protein</topology>
    </subcellularLocation>
</comment>
<dbReference type="Proteomes" id="UP000031670">
    <property type="component" value="Unassembled WGS sequence"/>
</dbReference>
<dbReference type="EMBL" id="BBSA01000008">
    <property type="protein sequence ID" value="GAM63297.1"/>
    <property type="molecule type" value="Genomic_DNA"/>
</dbReference>
<dbReference type="AlphaFoldDB" id="A0A0B8PF77"/>
<evidence type="ECO:0000256" key="6">
    <source>
        <dbReference type="ARBA" id="ARBA00023136"/>
    </source>
</evidence>
<evidence type="ECO:0000313" key="7">
    <source>
        <dbReference type="EMBL" id="GAM63297.1"/>
    </source>
</evidence>
<dbReference type="Gene3D" id="3.40.50.11820">
    <property type="match status" value="1"/>
</dbReference>
<protein>
    <submittedName>
        <fullName evidence="7">Poly(Glycerophosphate) glycerophosphotransferase</fullName>
    </submittedName>
</protein>
<keyword evidence="6" id="KW-0472">Membrane</keyword>
<dbReference type="InterPro" id="IPR051612">
    <property type="entry name" value="Teichoic_Acid_Biosynth"/>
</dbReference>
<organism evidence="7 8">
    <name type="scientific">Vibrio ishigakensis</name>
    <dbReference type="NCBI Taxonomy" id="1481914"/>
    <lineage>
        <taxon>Bacteria</taxon>
        <taxon>Pseudomonadati</taxon>
        <taxon>Pseudomonadota</taxon>
        <taxon>Gammaproteobacteria</taxon>
        <taxon>Vibrionales</taxon>
        <taxon>Vibrionaceae</taxon>
        <taxon>Vibrio</taxon>
    </lineage>
</organism>
<accession>A0A0B8PF77</accession>
<dbReference type="SUPFAM" id="SSF53756">
    <property type="entry name" value="UDP-Glycosyltransferase/glycogen phosphorylase"/>
    <property type="match status" value="1"/>
</dbReference>
<reference evidence="7 8" key="2">
    <citation type="submission" date="2015-01" db="EMBL/GenBank/DDBJ databases">
        <authorList>
            <consortium name="NBRP consortium"/>
            <person name="Sawabe T."/>
            <person name="Meirelles P."/>
            <person name="Feng G."/>
            <person name="Sayaka M."/>
            <person name="Hattori M."/>
            <person name="Ohkuma M."/>
        </authorList>
    </citation>
    <scope>NUCLEOTIDE SEQUENCE [LARGE SCALE GENOMIC DNA]</scope>
    <source>
        <strain evidence="7 8">JCM19232</strain>
    </source>
</reference>
<comment type="caution">
    <text evidence="7">The sequence shown here is derived from an EMBL/GenBank/DDBJ whole genome shotgun (WGS) entry which is preliminary data.</text>
</comment>
<dbReference type="GO" id="GO:0019350">
    <property type="term" value="P:teichoic acid biosynthetic process"/>
    <property type="evidence" value="ECO:0007669"/>
    <property type="project" value="UniProtKB-KW"/>
</dbReference>
<comment type="similarity">
    <text evidence="2">Belongs to the CDP-glycerol glycerophosphotransferase family.</text>
</comment>
<reference evidence="7 8" key="1">
    <citation type="submission" date="2015-01" db="EMBL/GenBank/DDBJ databases">
        <title>Vibrio sp. C5 JCM 19232 whole genome shotgun sequence.</title>
        <authorList>
            <person name="Sawabe T."/>
            <person name="Meirelles P."/>
            <person name="Feng G."/>
            <person name="Sayaka M."/>
            <person name="Hattori M."/>
            <person name="Ohkuma M."/>
        </authorList>
    </citation>
    <scope>NUCLEOTIDE SEQUENCE [LARGE SCALE GENOMIC DNA]</scope>
    <source>
        <strain evidence="7 8">JCM19232</strain>
    </source>
</reference>
<evidence type="ECO:0000313" key="8">
    <source>
        <dbReference type="Proteomes" id="UP000031670"/>
    </source>
</evidence>
<evidence type="ECO:0000256" key="4">
    <source>
        <dbReference type="ARBA" id="ARBA00022679"/>
    </source>
</evidence>
<dbReference type="Gene3D" id="3.40.50.12580">
    <property type="match status" value="1"/>
</dbReference>
<sequence length="209" mass="24433">MADYLVTPNVTLEKMFLNDYMLGENGKAKFVKTGYPKDDLLANVSNKKYIKDSLEVPEATKIVCLMPTWREYDNELELDIYISELNQYISFLGENLSDDYKMYVRLHPKAEEILTDTDLIDSFRVPENVEINELLSVTDILVTDYSSVMFDFLAVKDSRVILFPHDIEDYVEQRGIDIKQYKLCHLQQFMTSMNYSERLFAVKISMINQ</sequence>
<dbReference type="InterPro" id="IPR007554">
    <property type="entry name" value="Glycerophosphate_synth"/>
</dbReference>
<dbReference type="GO" id="GO:0005886">
    <property type="term" value="C:plasma membrane"/>
    <property type="evidence" value="ECO:0007669"/>
    <property type="project" value="UniProtKB-SubCell"/>
</dbReference>
<dbReference type="Pfam" id="PF04464">
    <property type="entry name" value="Glyphos_transf"/>
    <property type="match status" value="1"/>
</dbReference>
<evidence type="ECO:0000256" key="1">
    <source>
        <dbReference type="ARBA" id="ARBA00004202"/>
    </source>
</evidence>
<keyword evidence="3" id="KW-1003">Cell membrane</keyword>
<dbReference type="PANTHER" id="PTHR37316:SF3">
    <property type="entry name" value="TEICHOIC ACID GLYCEROL-PHOSPHATE TRANSFERASE"/>
    <property type="match status" value="1"/>
</dbReference>
<evidence type="ECO:0000256" key="5">
    <source>
        <dbReference type="ARBA" id="ARBA00022944"/>
    </source>
</evidence>
<dbReference type="InterPro" id="IPR043149">
    <property type="entry name" value="TagF_N"/>
</dbReference>
<name>A0A0B8PF77_9VIBR</name>
<evidence type="ECO:0000256" key="3">
    <source>
        <dbReference type="ARBA" id="ARBA00022475"/>
    </source>
</evidence>
<dbReference type="GO" id="GO:0047355">
    <property type="term" value="F:CDP-glycerol glycerophosphotransferase activity"/>
    <property type="evidence" value="ECO:0007669"/>
    <property type="project" value="InterPro"/>
</dbReference>
<dbReference type="PANTHER" id="PTHR37316">
    <property type="entry name" value="TEICHOIC ACID GLYCEROL-PHOSPHATE PRIMASE"/>
    <property type="match status" value="1"/>
</dbReference>
<keyword evidence="4 7" id="KW-0808">Transferase</keyword>
<evidence type="ECO:0000256" key="2">
    <source>
        <dbReference type="ARBA" id="ARBA00010488"/>
    </source>
</evidence>
<keyword evidence="5" id="KW-0777">Teichoic acid biosynthesis</keyword>
<dbReference type="InterPro" id="IPR043148">
    <property type="entry name" value="TagF_C"/>
</dbReference>
<gene>
    <name evidence="7" type="ORF">JCM19232_1444</name>
</gene>
<proteinExistence type="inferred from homology"/>